<dbReference type="InterPro" id="IPR000873">
    <property type="entry name" value="AMP-dep_synth/lig_dom"/>
</dbReference>
<keyword evidence="1" id="KW-0436">Ligase</keyword>
<dbReference type="InterPro" id="IPR042099">
    <property type="entry name" value="ANL_N_sf"/>
</dbReference>
<dbReference type="Proteomes" id="UP001596091">
    <property type="component" value="Unassembled WGS sequence"/>
</dbReference>
<dbReference type="Gene3D" id="3.40.50.12780">
    <property type="entry name" value="N-terminal domain of ligase-like"/>
    <property type="match status" value="1"/>
</dbReference>
<keyword evidence="6" id="KW-1185">Reference proteome</keyword>
<evidence type="ECO:0000313" key="5">
    <source>
        <dbReference type="EMBL" id="MFC5864859.1"/>
    </source>
</evidence>
<keyword evidence="3" id="KW-0443">Lipid metabolism</keyword>
<sequence>MSVEIQTSGASQGSGLPDVQTVNDLFLRIASSNQPKAMQYQDEAGNWQALTANEVYQRVYALGSTFLDWGILRGDRIAILSENRWEWAVTDFATLAIGAVDVPIYPTLTSEQIGELLRDSGSRIIVVSTRTQYDKVEAVRADTPLEHVILMDSAGLFEATWPADAIKFSALMENASGKKDRDPEFDARAQSVKPADLATIIYTSGTTGEPKGVMLTHGNIASNTSFATREFGFGPDDGCISFLPLSHITARALDYAMFFYGASVAYCPKFDNLPAVMKQVRPTVFVGVPRVYEKIRQGVEQKAAASSMKARLLAWAVGLGAGYRDMVHDGQRPSSPFWRLAEKLIYSKVREAFGGRVTTFISGGAPLGIDTGNWFASIGISVLEGYGLTETSPVIAINTPKVHRMGSVGRQLPNVECKLAPDDELLVRGPGIFQGYWQKLVATHESFDEESWFKTGDIARIDGDGFLYITDRKKELLKTSGGKLIAPQPIEGKLKTNLLVGQAALVGDKHKFISVLISPNFAALEDWARQQGITALTRRDLVGEPKVLAIYNDIVAKVNSTLANFETMKRFRLVPDEWAIDTGELTPSMKLKRRVINQRYASLIEDLYADEATAHGE</sequence>
<protein>
    <submittedName>
        <fullName evidence="5">AMP-dependent synthetase/ligase</fullName>
    </submittedName>
</protein>
<evidence type="ECO:0000256" key="2">
    <source>
        <dbReference type="ARBA" id="ARBA00022832"/>
    </source>
</evidence>
<dbReference type="InterPro" id="IPR020845">
    <property type="entry name" value="AMP-binding_CS"/>
</dbReference>
<evidence type="ECO:0000256" key="3">
    <source>
        <dbReference type="ARBA" id="ARBA00023098"/>
    </source>
</evidence>
<dbReference type="Pfam" id="PF23562">
    <property type="entry name" value="AMP-binding_C_3"/>
    <property type="match status" value="1"/>
</dbReference>
<dbReference type="EMBL" id="JBHSPH010000010">
    <property type="protein sequence ID" value="MFC5864859.1"/>
    <property type="molecule type" value="Genomic_DNA"/>
</dbReference>
<organism evidence="5 6">
    <name type="scientific">Acidicapsa dinghuensis</name>
    <dbReference type="NCBI Taxonomy" id="2218256"/>
    <lineage>
        <taxon>Bacteria</taxon>
        <taxon>Pseudomonadati</taxon>
        <taxon>Acidobacteriota</taxon>
        <taxon>Terriglobia</taxon>
        <taxon>Terriglobales</taxon>
        <taxon>Acidobacteriaceae</taxon>
        <taxon>Acidicapsa</taxon>
    </lineage>
</organism>
<dbReference type="SUPFAM" id="SSF56801">
    <property type="entry name" value="Acetyl-CoA synthetase-like"/>
    <property type="match status" value="1"/>
</dbReference>
<dbReference type="PANTHER" id="PTHR43272">
    <property type="entry name" value="LONG-CHAIN-FATTY-ACID--COA LIGASE"/>
    <property type="match status" value="1"/>
</dbReference>
<reference evidence="6" key="1">
    <citation type="journal article" date="2019" name="Int. J. Syst. Evol. Microbiol.">
        <title>The Global Catalogue of Microorganisms (GCM) 10K type strain sequencing project: providing services to taxonomists for standard genome sequencing and annotation.</title>
        <authorList>
            <consortium name="The Broad Institute Genomics Platform"/>
            <consortium name="The Broad Institute Genome Sequencing Center for Infectious Disease"/>
            <person name="Wu L."/>
            <person name="Ma J."/>
        </authorList>
    </citation>
    <scope>NUCLEOTIDE SEQUENCE [LARGE SCALE GENOMIC DNA]</scope>
    <source>
        <strain evidence="6">JCM 4087</strain>
    </source>
</reference>
<comment type="caution">
    <text evidence="5">The sequence shown here is derived from an EMBL/GenBank/DDBJ whole genome shotgun (WGS) entry which is preliminary data.</text>
</comment>
<dbReference type="PROSITE" id="PS00455">
    <property type="entry name" value="AMP_BINDING"/>
    <property type="match status" value="1"/>
</dbReference>
<evidence type="ECO:0000259" key="4">
    <source>
        <dbReference type="Pfam" id="PF00501"/>
    </source>
</evidence>
<evidence type="ECO:0000313" key="6">
    <source>
        <dbReference type="Proteomes" id="UP001596091"/>
    </source>
</evidence>
<dbReference type="RefSeq" id="WP_263332415.1">
    <property type="nucleotide sequence ID" value="NZ_JAGSYH010000001.1"/>
</dbReference>
<dbReference type="CDD" id="cd05907">
    <property type="entry name" value="VL_LC_FACS_like"/>
    <property type="match status" value="1"/>
</dbReference>
<dbReference type="Pfam" id="PF00501">
    <property type="entry name" value="AMP-binding"/>
    <property type="match status" value="1"/>
</dbReference>
<name>A0ABW1EKT3_9BACT</name>
<keyword evidence="2" id="KW-0276">Fatty acid metabolism</keyword>
<dbReference type="PANTHER" id="PTHR43272:SF32">
    <property type="entry name" value="AMP-DEPENDENT SYNTHETASE_LIGASE DOMAIN-CONTAINING PROTEIN"/>
    <property type="match status" value="1"/>
</dbReference>
<evidence type="ECO:0000256" key="1">
    <source>
        <dbReference type="ARBA" id="ARBA00022598"/>
    </source>
</evidence>
<feature type="domain" description="AMP-dependent synthetase/ligase" evidence="4">
    <location>
        <begin position="33"/>
        <end position="437"/>
    </location>
</feature>
<gene>
    <name evidence="5" type="ORF">ACFPT7_21305</name>
</gene>
<proteinExistence type="predicted"/>
<accession>A0ABW1EKT3</accession>